<dbReference type="Gene3D" id="3.40.640.10">
    <property type="entry name" value="Type I PLP-dependent aspartate aminotransferase-like (Major domain)"/>
    <property type="match status" value="1"/>
</dbReference>
<comment type="cofactor">
    <cofactor evidence="1 7">
        <name>pyridoxal 5'-phosphate</name>
        <dbReference type="ChEBI" id="CHEBI:597326"/>
    </cofactor>
</comment>
<sequence length="373" mass="41179">MQSLSPVPSPPVKNLLNQIPAYTPAKSMEQIRRELGLESVDRLAANENPFGSSPLAAEAVRSLGSDLLAQYPDGSSQMLRDKLAERLGVRTSQLVFGSGSFELLTLTAQAYLNPGEESLIPVPSFNWYKGATLLAGGFIHEVPLVNHSLDLEQFRQRINACTRIIWLCNPNNPTGTIFTADALLGLLEHVPSHVVVVLDEAYYEFAESEDYPDTVKLLEQYNNLIILRTFSKIYGLAGLRIGYGIGNESIIEGINRVKLPISLTATSQAAASASLDDHEFVSHCLHYNRQGRETLMQSFDQWKLPYIPSETNFIMVDLLQDSGPITKDLLNRGISVRGGAEFGMPTWLRITIGTPEQITRLIGELDSLLHSNV</sequence>
<dbReference type="AlphaFoldDB" id="A0A0M9BK84"/>
<reference evidence="9 10" key="1">
    <citation type="submission" date="2015-08" db="EMBL/GenBank/DDBJ databases">
        <title>Draft genome sequence of cellulolytic and xylanolytic Paenibacillus sp. A59, isolated from a decaying forest soil from Patagonia, Argentina.</title>
        <authorList>
            <person name="Ghio S."/>
            <person name="Caceres A.M."/>
            <person name="Talia P."/>
            <person name="Grasso D."/>
            <person name="Campos E."/>
        </authorList>
    </citation>
    <scope>NUCLEOTIDE SEQUENCE [LARGE SCALE GENOMIC DNA]</scope>
    <source>
        <strain evidence="9 10">A59</strain>
    </source>
</reference>
<organism evidence="9 10">
    <name type="scientific">Paenibacillus xylanivorans</name>
    <dbReference type="NCBI Taxonomy" id="1705561"/>
    <lineage>
        <taxon>Bacteria</taxon>
        <taxon>Bacillati</taxon>
        <taxon>Bacillota</taxon>
        <taxon>Bacilli</taxon>
        <taxon>Bacillales</taxon>
        <taxon>Paenibacillaceae</taxon>
        <taxon>Paenibacillus</taxon>
    </lineage>
</organism>
<comment type="caution">
    <text evidence="9">The sequence shown here is derived from an EMBL/GenBank/DDBJ whole genome shotgun (WGS) entry which is preliminary data.</text>
</comment>
<keyword evidence="5 7" id="KW-0663">Pyridoxal phosphate</keyword>
<evidence type="ECO:0000256" key="5">
    <source>
        <dbReference type="ARBA" id="ARBA00022898"/>
    </source>
</evidence>
<feature type="domain" description="Aminotransferase class I/classII large" evidence="8">
    <location>
        <begin position="43"/>
        <end position="363"/>
    </location>
</feature>
<evidence type="ECO:0000259" key="8">
    <source>
        <dbReference type="Pfam" id="PF00155"/>
    </source>
</evidence>
<dbReference type="UniPathway" id="UPA00031">
    <property type="reaction ID" value="UER00012"/>
</dbReference>
<keyword evidence="4 7" id="KW-0808">Transferase</keyword>
<protein>
    <recommendedName>
        <fullName evidence="7">Histidinol-phosphate aminotransferase</fullName>
        <ecNumber evidence="7">2.6.1.9</ecNumber>
    </recommendedName>
    <alternativeName>
        <fullName evidence="7">Imidazole acetol-phosphate transaminase</fullName>
    </alternativeName>
</protein>
<proteinExistence type="inferred from homology"/>
<dbReference type="InterPro" id="IPR015424">
    <property type="entry name" value="PyrdxlP-dep_Trfase"/>
</dbReference>
<dbReference type="InterPro" id="IPR004839">
    <property type="entry name" value="Aminotransferase_I/II_large"/>
</dbReference>
<keyword evidence="3 7" id="KW-0032">Aminotransferase</keyword>
<dbReference type="CDD" id="cd00609">
    <property type="entry name" value="AAT_like"/>
    <property type="match status" value="1"/>
</dbReference>
<dbReference type="InterPro" id="IPR015422">
    <property type="entry name" value="PyrdxlP-dep_Trfase_small"/>
</dbReference>
<comment type="subunit">
    <text evidence="2 7">Homodimer.</text>
</comment>
<evidence type="ECO:0000313" key="9">
    <source>
        <dbReference type="EMBL" id="KOY13136.1"/>
    </source>
</evidence>
<evidence type="ECO:0000256" key="4">
    <source>
        <dbReference type="ARBA" id="ARBA00022679"/>
    </source>
</evidence>
<evidence type="ECO:0000256" key="2">
    <source>
        <dbReference type="ARBA" id="ARBA00011738"/>
    </source>
</evidence>
<evidence type="ECO:0000256" key="1">
    <source>
        <dbReference type="ARBA" id="ARBA00001933"/>
    </source>
</evidence>
<accession>A0A0M9BK84</accession>
<evidence type="ECO:0000313" key="10">
    <source>
        <dbReference type="Proteomes" id="UP000037688"/>
    </source>
</evidence>
<gene>
    <name evidence="7" type="primary">hisC</name>
    <name evidence="9" type="ORF">AMS66_29445</name>
</gene>
<feature type="modified residue" description="N6-(pyridoxal phosphate)lysine" evidence="7">
    <location>
        <position position="232"/>
    </location>
</feature>
<dbReference type="Gene3D" id="3.90.1150.10">
    <property type="entry name" value="Aspartate Aminotransferase, domain 1"/>
    <property type="match status" value="1"/>
</dbReference>
<evidence type="ECO:0000256" key="3">
    <source>
        <dbReference type="ARBA" id="ARBA00022576"/>
    </source>
</evidence>
<comment type="catalytic activity">
    <reaction evidence="7">
        <text>L-histidinol phosphate + 2-oxoglutarate = 3-(imidazol-4-yl)-2-oxopropyl phosphate + L-glutamate</text>
        <dbReference type="Rhea" id="RHEA:23744"/>
        <dbReference type="ChEBI" id="CHEBI:16810"/>
        <dbReference type="ChEBI" id="CHEBI:29985"/>
        <dbReference type="ChEBI" id="CHEBI:57766"/>
        <dbReference type="ChEBI" id="CHEBI:57980"/>
        <dbReference type="EC" id="2.6.1.9"/>
    </reaction>
</comment>
<dbReference type="GO" id="GO:0030170">
    <property type="term" value="F:pyridoxal phosphate binding"/>
    <property type="evidence" value="ECO:0007669"/>
    <property type="project" value="InterPro"/>
</dbReference>
<dbReference type="NCBIfam" id="TIGR01141">
    <property type="entry name" value="hisC"/>
    <property type="match status" value="1"/>
</dbReference>
<dbReference type="InterPro" id="IPR005861">
    <property type="entry name" value="HisP_aminotrans"/>
</dbReference>
<name>A0A0M9BK84_9BACL</name>
<dbReference type="GO" id="GO:0000105">
    <property type="term" value="P:L-histidine biosynthetic process"/>
    <property type="evidence" value="ECO:0007669"/>
    <property type="project" value="UniProtKB-UniRule"/>
</dbReference>
<keyword evidence="7" id="KW-0028">Amino-acid biosynthesis</keyword>
<evidence type="ECO:0000256" key="6">
    <source>
        <dbReference type="ARBA" id="ARBA00023102"/>
    </source>
</evidence>
<dbReference type="InterPro" id="IPR050106">
    <property type="entry name" value="HistidinolP_aminotransfase"/>
</dbReference>
<comment type="pathway">
    <text evidence="7">Amino-acid biosynthesis; L-histidine biosynthesis; L-histidine from 5-phospho-alpha-D-ribose 1-diphosphate: step 7/9.</text>
</comment>
<dbReference type="EMBL" id="LITU01000082">
    <property type="protein sequence ID" value="KOY13136.1"/>
    <property type="molecule type" value="Genomic_DNA"/>
</dbReference>
<dbReference type="Proteomes" id="UP000037688">
    <property type="component" value="Unassembled WGS sequence"/>
</dbReference>
<keyword evidence="6 7" id="KW-0368">Histidine biosynthesis</keyword>
<comment type="similarity">
    <text evidence="7">Belongs to the class-II pyridoxal-phosphate-dependent aminotransferase family. Histidinol-phosphate aminotransferase subfamily.</text>
</comment>
<dbReference type="OrthoDB" id="9813612at2"/>
<keyword evidence="10" id="KW-1185">Reference proteome</keyword>
<evidence type="ECO:0000256" key="7">
    <source>
        <dbReference type="HAMAP-Rule" id="MF_01023"/>
    </source>
</evidence>
<dbReference type="EC" id="2.6.1.9" evidence="7"/>
<dbReference type="PANTHER" id="PTHR43643:SF3">
    <property type="entry name" value="HISTIDINOL-PHOSPHATE AMINOTRANSFERASE"/>
    <property type="match status" value="1"/>
</dbReference>
<dbReference type="GO" id="GO:0004400">
    <property type="term" value="F:histidinol-phosphate transaminase activity"/>
    <property type="evidence" value="ECO:0007669"/>
    <property type="project" value="UniProtKB-UniRule"/>
</dbReference>
<dbReference type="InterPro" id="IPR015421">
    <property type="entry name" value="PyrdxlP-dep_Trfase_major"/>
</dbReference>
<dbReference type="HAMAP" id="MF_01023">
    <property type="entry name" value="HisC_aminotrans_2"/>
    <property type="match status" value="1"/>
</dbReference>
<dbReference type="PATRIC" id="fig|1705561.3.peg.6227"/>
<dbReference type="SUPFAM" id="SSF53383">
    <property type="entry name" value="PLP-dependent transferases"/>
    <property type="match status" value="1"/>
</dbReference>
<dbReference type="Pfam" id="PF00155">
    <property type="entry name" value="Aminotran_1_2"/>
    <property type="match status" value="1"/>
</dbReference>
<dbReference type="PANTHER" id="PTHR43643">
    <property type="entry name" value="HISTIDINOL-PHOSPHATE AMINOTRANSFERASE 2"/>
    <property type="match status" value="1"/>
</dbReference>